<reference evidence="1 2" key="1">
    <citation type="submission" date="2024-04" db="EMBL/GenBank/DDBJ databases">
        <authorList>
            <person name="Cremers G."/>
        </authorList>
    </citation>
    <scope>NUCLEOTIDE SEQUENCE [LARGE SCALE GENOMIC DNA]</scope>
    <source>
        <strain evidence="1">MeCH1-AG</strain>
    </source>
</reference>
<evidence type="ECO:0000313" key="1">
    <source>
        <dbReference type="EMBL" id="CAL1239397.1"/>
    </source>
</evidence>
<protein>
    <submittedName>
        <fullName evidence="1">Uncharacterized protein</fullName>
    </submittedName>
</protein>
<sequence>MRIYFYTSRSRRRRILIPRKSRRHFLLSGYADSGASSQGSGHAPGPLQIIRGYRQRQRFWQITWGASAKDRICHIEFVTRKQGDLDAIPSIVPYVFSRHGTYSAGNGSASHRRQR</sequence>
<dbReference type="EMBL" id="OZ026884">
    <property type="protein sequence ID" value="CAL1239397.1"/>
    <property type="molecule type" value="Genomic_DNA"/>
</dbReference>
<accession>A0ABM9NFM5</accession>
<name>A0ABM9NFM5_9GAMM</name>
<dbReference type="Proteomes" id="UP001497493">
    <property type="component" value="Chromosome"/>
</dbReference>
<evidence type="ECO:0000313" key="2">
    <source>
        <dbReference type="Proteomes" id="UP001497493"/>
    </source>
</evidence>
<organism evidence="1 2">
    <name type="scientific">Candidatus Methylocalor cossyra</name>
    <dbReference type="NCBI Taxonomy" id="3108543"/>
    <lineage>
        <taxon>Bacteria</taxon>
        <taxon>Pseudomonadati</taxon>
        <taxon>Pseudomonadota</taxon>
        <taxon>Gammaproteobacteria</taxon>
        <taxon>Methylococcales</taxon>
        <taxon>Methylococcaceae</taxon>
        <taxon>Candidatus Methylocalor</taxon>
    </lineage>
</organism>
<proteinExistence type="predicted"/>
<keyword evidence="2" id="KW-1185">Reference proteome</keyword>
<gene>
    <name evidence="1" type="ORF">MECH1_V1_0621</name>
</gene>